<reference evidence="2" key="1">
    <citation type="submission" date="2021-11" db="EMBL/GenBank/DDBJ databases">
        <authorList>
            <person name="Herlambang A."/>
            <person name="Guo Y."/>
            <person name="Takashima Y."/>
            <person name="Nishizawa T."/>
        </authorList>
    </citation>
    <scope>NUCLEOTIDE SEQUENCE</scope>
    <source>
        <strain evidence="2">E1425</strain>
    </source>
</reference>
<proteinExistence type="predicted"/>
<protein>
    <submittedName>
        <fullName evidence="2">Uncharacterized protein</fullName>
    </submittedName>
</protein>
<dbReference type="AlphaFoldDB" id="A0A9P3HIH4"/>
<keyword evidence="3" id="KW-1185">Reference proteome</keyword>
<reference evidence="2" key="2">
    <citation type="journal article" date="2022" name="Microbiol. Resour. Announc.">
        <title>Whole-Genome Sequence of Entomortierella parvispora E1425, a Mucoromycotan Fungus Associated with Burkholderiaceae-Related Endosymbiotic Bacteria.</title>
        <authorList>
            <person name="Herlambang A."/>
            <person name="Guo Y."/>
            <person name="Takashima Y."/>
            <person name="Narisawa K."/>
            <person name="Ohta H."/>
            <person name="Nishizawa T."/>
        </authorList>
    </citation>
    <scope>NUCLEOTIDE SEQUENCE</scope>
    <source>
        <strain evidence="2">E1425</strain>
    </source>
</reference>
<feature type="region of interest" description="Disordered" evidence="1">
    <location>
        <begin position="612"/>
        <end position="694"/>
    </location>
</feature>
<evidence type="ECO:0000256" key="1">
    <source>
        <dbReference type="SAM" id="MobiDB-lite"/>
    </source>
</evidence>
<feature type="compositionally biased region" description="Low complexity" evidence="1">
    <location>
        <begin position="673"/>
        <end position="694"/>
    </location>
</feature>
<dbReference type="OrthoDB" id="2449217at2759"/>
<gene>
    <name evidence="2" type="ORF">EMPS_09517</name>
</gene>
<feature type="region of interest" description="Disordered" evidence="1">
    <location>
        <begin position="63"/>
        <end position="209"/>
    </location>
</feature>
<feature type="compositionally biased region" description="Low complexity" evidence="1">
    <location>
        <begin position="565"/>
        <end position="580"/>
    </location>
</feature>
<sequence>MLPVVSAPVPRSARAQMFLDCVNRDGVVDASVEAESAIHPCGHATRVRVDKNTDLDSTYHEMIMNGPQQQHRQGDRRRREGATEARETSHAQISAESKQRLRQLRQQQQQLHSHLQQPLLASLPRPTPPSSHQAKEHLPPSPPITPTSPAESPSSLAIHLYVHHHHHHHPQPELTVTTQSSSSFPSTSLPSPVSPHLEQDSLATDVSASSPAVAKPRALPCLLPSLCIPECSNDSNKRTMQLPSPTTPPTETSAWFSQPAIATSALNASIAPNAILEDPALPTARQPSPSKCRHRQQRPYSQSLAHLPNPVMSAQLLSTISESDLARMYVHAAHHLHSHQPIRRYVLMKMIMTQAELIQYGRLRAEMPRAPGPSTGALPKRTGFGTEANKGWSARPKVSSNLAQCRVMTAREEEEEEKVGGGRRLINVPWARSLSSFAMLSTGLSLRANGVDQKRRPSSWYEGMLGGGASTVTEDGLGLTEAGLKDRKKKLGGALSSYSESDLYSARRLEELELGMERLEGEDSVEVDDHGGSDKMDRVEDVTEEMDYWTMIRDRNNRSRRRQIRSLQEQQQRSLEPLQQHPTRQLCSEELEPICLESHNIQTHPPVLSCRQMPQQNRQHSISPAQIISSTSSSISTSPSQTGTWNRSNVQLSTKSKGPSGSKKWSSKRRNSHSNPYTLLPSSNGNHSSPSFSSKFLSSVPESQGISSLVMLSLLFGCLYLFQSTNQLYNLQSAFLSIIL</sequence>
<accession>A0A9P3HIH4</accession>
<organism evidence="2 3">
    <name type="scientific">Entomortierella parvispora</name>
    <dbReference type="NCBI Taxonomy" id="205924"/>
    <lineage>
        <taxon>Eukaryota</taxon>
        <taxon>Fungi</taxon>
        <taxon>Fungi incertae sedis</taxon>
        <taxon>Mucoromycota</taxon>
        <taxon>Mortierellomycotina</taxon>
        <taxon>Mortierellomycetes</taxon>
        <taxon>Mortierellales</taxon>
        <taxon>Mortierellaceae</taxon>
        <taxon>Entomortierella</taxon>
    </lineage>
</organism>
<feature type="compositionally biased region" description="Low complexity" evidence="1">
    <location>
        <begin position="104"/>
        <end position="124"/>
    </location>
</feature>
<name>A0A9P3HIH4_9FUNG</name>
<feature type="region of interest" description="Disordered" evidence="1">
    <location>
        <begin position="560"/>
        <end position="584"/>
    </location>
</feature>
<dbReference type="Proteomes" id="UP000827284">
    <property type="component" value="Unassembled WGS sequence"/>
</dbReference>
<feature type="compositionally biased region" description="Polar residues" evidence="1">
    <location>
        <begin position="642"/>
        <end position="652"/>
    </location>
</feature>
<feature type="compositionally biased region" description="Low complexity" evidence="1">
    <location>
        <begin position="621"/>
        <end position="641"/>
    </location>
</feature>
<feature type="compositionally biased region" description="Basic and acidic residues" evidence="1">
    <location>
        <begin position="77"/>
        <end position="89"/>
    </location>
</feature>
<comment type="caution">
    <text evidence="2">The sequence shown here is derived from an EMBL/GenBank/DDBJ whole genome shotgun (WGS) entry which is preliminary data.</text>
</comment>
<evidence type="ECO:0000313" key="3">
    <source>
        <dbReference type="Proteomes" id="UP000827284"/>
    </source>
</evidence>
<feature type="compositionally biased region" description="Low complexity" evidence="1">
    <location>
        <begin position="175"/>
        <end position="195"/>
    </location>
</feature>
<feature type="compositionally biased region" description="Low complexity" evidence="1">
    <location>
        <begin position="653"/>
        <end position="664"/>
    </location>
</feature>
<dbReference type="EMBL" id="BQFW01000013">
    <property type="protein sequence ID" value="GJJ77158.1"/>
    <property type="molecule type" value="Genomic_DNA"/>
</dbReference>
<evidence type="ECO:0000313" key="2">
    <source>
        <dbReference type="EMBL" id="GJJ77158.1"/>
    </source>
</evidence>